<dbReference type="AlphaFoldDB" id="A0A4Y2CPQ0"/>
<organism evidence="1 2">
    <name type="scientific">Araneus ventricosus</name>
    <name type="common">Orbweaver spider</name>
    <name type="synonym">Epeira ventricosa</name>
    <dbReference type="NCBI Taxonomy" id="182803"/>
    <lineage>
        <taxon>Eukaryota</taxon>
        <taxon>Metazoa</taxon>
        <taxon>Ecdysozoa</taxon>
        <taxon>Arthropoda</taxon>
        <taxon>Chelicerata</taxon>
        <taxon>Arachnida</taxon>
        <taxon>Araneae</taxon>
        <taxon>Araneomorphae</taxon>
        <taxon>Entelegynae</taxon>
        <taxon>Araneoidea</taxon>
        <taxon>Araneidae</taxon>
        <taxon>Araneus</taxon>
    </lineage>
</organism>
<keyword evidence="2" id="KW-1185">Reference proteome</keyword>
<protein>
    <submittedName>
        <fullName evidence="1">Uncharacterized protein</fullName>
    </submittedName>
</protein>
<sequence length="118" mass="13290">MANCEQPTSRAVSMILVPSLRTIMVCSLSNSLRSAVFPITRKSKCKNYYLPSPAAVKYHSHLTMCPPRHPDKFIEKCVDGHNVLACQCISWKKITTICKTGSLQKHLRSVLLCQFPVR</sequence>
<comment type="caution">
    <text evidence="1">The sequence shown here is derived from an EMBL/GenBank/DDBJ whole genome shotgun (WGS) entry which is preliminary data.</text>
</comment>
<name>A0A4Y2CPQ0_ARAVE</name>
<dbReference type="Proteomes" id="UP000499080">
    <property type="component" value="Unassembled WGS sequence"/>
</dbReference>
<reference evidence="1 2" key="1">
    <citation type="journal article" date="2019" name="Sci. Rep.">
        <title>Orb-weaving spider Araneus ventricosus genome elucidates the spidroin gene catalogue.</title>
        <authorList>
            <person name="Kono N."/>
            <person name="Nakamura H."/>
            <person name="Ohtoshi R."/>
            <person name="Moran D.A.P."/>
            <person name="Shinohara A."/>
            <person name="Yoshida Y."/>
            <person name="Fujiwara M."/>
            <person name="Mori M."/>
            <person name="Tomita M."/>
            <person name="Arakawa K."/>
        </authorList>
    </citation>
    <scope>NUCLEOTIDE SEQUENCE [LARGE SCALE GENOMIC DNA]</scope>
</reference>
<evidence type="ECO:0000313" key="2">
    <source>
        <dbReference type="Proteomes" id="UP000499080"/>
    </source>
</evidence>
<proteinExistence type="predicted"/>
<gene>
    <name evidence="1" type="ORF">AVEN_135256_1</name>
</gene>
<accession>A0A4Y2CPQ0</accession>
<evidence type="ECO:0000313" key="1">
    <source>
        <dbReference type="EMBL" id="GBM05886.1"/>
    </source>
</evidence>
<dbReference type="EMBL" id="BGPR01000220">
    <property type="protein sequence ID" value="GBM05886.1"/>
    <property type="molecule type" value="Genomic_DNA"/>
</dbReference>